<dbReference type="PANTHER" id="PTHR30483:SF6">
    <property type="entry name" value="PERIPLASMIC BINDING PROTEIN OF ABC TRANSPORTER FOR NATURAL AMINO ACIDS"/>
    <property type="match status" value="1"/>
</dbReference>
<dbReference type="EMBL" id="WVUH01000525">
    <property type="protein sequence ID" value="MBO4210588.1"/>
    <property type="molecule type" value="Genomic_DNA"/>
</dbReference>
<dbReference type="Pfam" id="PF13458">
    <property type="entry name" value="Peripla_BP_6"/>
    <property type="match status" value="1"/>
</dbReference>
<evidence type="ECO:0000256" key="2">
    <source>
        <dbReference type="ARBA" id="ARBA00022729"/>
    </source>
</evidence>
<reference evidence="5 6" key="1">
    <citation type="submission" date="2019-12" db="EMBL/GenBank/DDBJ databases">
        <title>Whole genome sequencing of endophytic Actinobacterium Micromonospora sp. MPMI6T.</title>
        <authorList>
            <person name="Evv R."/>
            <person name="Podile A.R."/>
        </authorList>
    </citation>
    <scope>NUCLEOTIDE SEQUENCE [LARGE SCALE GENOMIC DNA]</scope>
    <source>
        <strain evidence="5 6">MPMI6</strain>
    </source>
</reference>
<evidence type="ECO:0000256" key="1">
    <source>
        <dbReference type="ARBA" id="ARBA00010062"/>
    </source>
</evidence>
<proteinExistence type="inferred from homology"/>
<feature type="domain" description="Leucine-binding protein" evidence="4">
    <location>
        <begin position="9"/>
        <end position="159"/>
    </location>
</feature>
<evidence type="ECO:0000313" key="5">
    <source>
        <dbReference type="EMBL" id="MBO4210588.1"/>
    </source>
</evidence>
<feature type="non-terminal residue" evidence="5">
    <location>
        <position position="607"/>
    </location>
</feature>
<dbReference type="Gene3D" id="3.40.50.2300">
    <property type="match status" value="2"/>
</dbReference>
<keyword evidence="2" id="KW-0732">Signal</keyword>
<organism evidence="5 6">
    <name type="scientific">Micromonospora echinofusca</name>
    <dbReference type="NCBI Taxonomy" id="47858"/>
    <lineage>
        <taxon>Bacteria</taxon>
        <taxon>Bacillati</taxon>
        <taxon>Actinomycetota</taxon>
        <taxon>Actinomycetes</taxon>
        <taxon>Micromonosporales</taxon>
        <taxon>Micromonosporaceae</taxon>
        <taxon>Micromonospora</taxon>
    </lineage>
</organism>
<dbReference type="InterPro" id="IPR051010">
    <property type="entry name" value="BCAA_transport"/>
</dbReference>
<name>A0ABS3W1W1_MICEH</name>
<dbReference type="Proteomes" id="UP000823521">
    <property type="component" value="Unassembled WGS sequence"/>
</dbReference>
<evidence type="ECO:0000259" key="4">
    <source>
        <dbReference type="Pfam" id="PF13458"/>
    </source>
</evidence>
<dbReference type="PANTHER" id="PTHR30483">
    <property type="entry name" value="LEUCINE-SPECIFIC-BINDING PROTEIN"/>
    <property type="match status" value="1"/>
</dbReference>
<protein>
    <submittedName>
        <fullName evidence="5">FAD-dependent oxidoreductase</fullName>
    </submittedName>
</protein>
<dbReference type="InterPro" id="IPR036188">
    <property type="entry name" value="FAD/NAD-bd_sf"/>
</dbReference>
<evidence type="ECO:0000259" key="3">
    <source>
        <dbReference type="Pfam" id="PF01266"/>
    </source>
</evidence>
<gene>
    <name evidence="5" type="ORF">GSF22_32030</name>
</gene>
<comment type="caution">
    <text evidence="5">The sequence shown here is derived from an EMBL/GenBank/DDBJ whole genome shotgun (WGS) entry which is preliminary data.</text>
</comment>
<dbReference type="Pfam" id="PF01266">
    <property type="entry name" value="DAO"/>
    <property type="match status" value="1"/>
</dbReference>
<dbReference type="SUPFAM" id="SSF51905">
    <property type="entry name" value="FAD/NAD(P)-binding domain"/>
    <property type="match status" value="1"/>
</dbReference>
<dbReference type="Gene3D" id="3.30.9.10">
    <property type="entry name" value="D-Amino Acid Oxidase, subunit A, domain 2"/>
    <property type="match status" value="1"/>
</dbReference>
<accession>A0ABS3W1W1</accession>
<dbReference type="SUPFAM" id="SSF53822">
    <property type="entry name" value="Periplasmic binding protein-like I"/>
    <property type="match status" value="1"/>
</dbReference>
<dbReference type="InterPro" id="IPR028082">
    <property type="entry name" value="Peripla_BP_I"/>
</dbReference>
<dbReference type="RefSeq" id="WP_208817666.1">
    <property type="nucleotide sequence ID" value="NZ_WVUH01000525.1"/>
</dbReference>
<keyword evidence="6" id="KW-1185">Reference proteome</keyword>
<dbReference type="InterPro" id="IPR028081">
    <property type="entry name" value="Leu-bd"/>
</dbReference>
<dbReference type="Gene3D" id="3.50.50.60">
    <property type="entry name" value="FAD/NAD(P)-binding domain"/>
    <property type="match status" value="1"/>
</dbReference>
<feature type="domain" description="FAD dependent oxidoreductase" evidence="3">
    <location>
        <begin position="306"/>
        <end position="577"/>
    </location>
</feature>
<comment type="similarity">
    <text evidence="1">Belongs to the leucine-binding protein family.</text>
</comment>
<evidence type="ECO:0000313" key="6">
    <source>
        <dbReference type="Proteomes" id="UP000823521"/>
    </source>
</evidence>
<dbReference type="InterPro" id="IPR006076">
    <property type="entry name" value="FAD-dep_OxRdtase"/>
</dbReference>
<sequence length="607" mass="62553">MAAPHRVPRVAVVGPLAGPRAAWGRLLTDALARLRHAPVRWSLFDDHGTVDRAVACAHEVVADGGFAAVVGHFNSRGARAVLPTYRAAGLPVVLPLATAAGLLDQPGGTVLRLCPDDDAQAVALARACTDAGLHRIAVVTDGSAYGTDLAHRIRAVAADGSTVEVHDSTVPDRPDTALVVCGVHHRAAELIRQAAPRSAPLVLASDDCDVPEFTELLGGAAAGVRVARMTGGPAARVAAAVTALANALGKYPEQRGAPLVEIVRGEVAFGLTPDGDLDPAAPGAAWEVVDVPSPTGPAATGDRPAVTVVGGGLVGAGTAAELARAGCRVTVWDDPDGDSASVVSGGLVRAFELDERARELATESFRTLWGRPETAAGHGFHRTGALVLLPAGQVGPARHAVTALVRAGVDAELLEPDTLARRWPMLGLDGVAAAVWEPAAGYVTAPVALAARLDEAGRAGADLVPARYAVGDDTPDVLVVAAGCGSPELLADRWPAAHPARTKRIRYGLFRYGGHRLPTIVDETSGLWARPDGADDLLVGVPVDVWDVPPASGWTLASGEVELIRRGAAERLPFLAESRFLLGRFGTDLFVPDAPLVVPLDTPAPGP</sequence>